<keyword evidence="4" id="KW-1185">Reference proteome</keyword>
<comment type="caution">
    <text evidence="3">The sequence shown here is derived from an EMBL/GenBank/DDBJ whole genome shotgun (WGS) entry which is preliminary data.</text>
</comment>
<evidence type="ECO:0000313" key="4">
    <source>
        <dbReference type="Proteomes" id="UP001153328"/>
    </source>
</evidence>
<evidence type="ECO:0000313" key="3">
    <source>
        <dbReference type="EMBL" id="CAG7602514.1"/>
    </source>
</evidence>
<sequence length="178" mass="18704">MAALFFLAFAFFAVGQASVTRNSAQTAADSAALAAARERRDAVQDQFLAALAAGDPDLLGRLLTTVGTVDRGDPCGTARQFAADNDATTTRCDALSGPVGYVVDVVTRGTVGTSVVDGTENVRATATATAVVEPRCVFRDKLAAALEFTCDHREVTIDPKAGNFRLNLATFYTVHLTK</sequence>
<protein>
    <recommendedName>
        <fullName evidence="2">Putative Flp pilus-assembly TadG-like N-terminal domain-containing protein</fullName>
    </recommendedName>
</protein>
<keyword evidence="1" id="KW-0732">Signal</keyword>
<name>A0A9W4DZ11_9ACTN</name>
<proteinExistence type="predicted"/>
<feature type="domain" description="Putative Flp pilus-assembly TadG-like N-terminal" evidence="2">
    <location>
        <begin position="2"/>
        <end position="37"/>
    </location>
</feature>
<feature type="signal peptide" evidence="1">
    <location>
        <begin position="1"/>
        <end position="17"/>
    </location>
</feature>
<dbReference type="AlphaFoldDB" id="A0A9W4DZ11"/>
<dbReference type="InterPro" id="IPR028087">
    <property type="entry name" value="Tad_N"/>
</dbReference>
<dbReference type="Proteomes" id="UP001153328">
    <property type="component" value="Unassembled WGS sequence"/>
</dbReference>
<evidence type="ECO:0000256" key="1">
    <source>
        <dbReference type="SAM" id="SignalP"/>
    </source>
</evidence>
<evidence type="ECO:0000259" key="2">
    <source>
        <dbReference type="Pfam" id="PF13400"/>
    </source>
</evidence>
<gene>
    <name evidence="3" type="ORF">SBRY_10534</name>
</gene>
<accession>A0A9W4DZ11</accession>
<reference evidence="3" key="1">
    <citation type="submission" date="2021-06" db="EMBL/GenBank/DDBJ databases">
        <authorList>
            <person name="Arsene-Ploetze F."/>
        </authorList>
    </citation>
    <scope>NUCLEOTIDE SEQUENCE</scope>
    <source>
        <strain evidence="3">SBRY1</strain>
    </source>
</reference>
<dbReference type="Pfam" id="PF13400">
    <property type="entry name" value="Tad"/>
    <property type="match status" value="1"/>
</dbReference>
<organism evidence="3 4">
    <name type="scientific">Actinacidiphila bryophytorum</name>
    <dbReference type="NCBI Taxonomy" id="1436133"/>
    <lineage>
        <taxon>Bacteria</taxon>
        <taxon>Bacillati</taxon>
        <taxon>Actinomycetota</taxon>
        <taxon>Actinomycetes</taxon>
        <taxon>Kitasatosporales</taxon>
        <taxon>Streptomycetaceae</taxon>
        <taxon>Actinacidiphila</taxon>
    </lineage>
</organism>
<feature type="chain" id="PRO_5040817664" description="Putative Flp pilus-assembly TadG-like N-terminal domain-containing protein" evidence="1">
    <location>
        <begin position="18"/>
        <end position="178"/>
    </location>
</feature>
<dbReference type="EMBL" id="CAJVAX010000001">
    <property type="protein sequence ID" value="CAG7602514.1"/>
    <property type="molecule type" value="Genomic_DNA"/>
</dbReference>